<dbReference type="InterPro" id="IPR011011">
    <property type="entry name" value="Znf_FYVE_PHD"/>
</dbReference>
<dbReference type="Proteomes" id="UP001314205">
    <property type="component" value="Unassembled WGS sequence"/>
</dbReference>
<reference evidence="8 9" key="1">
    <citation type="submission" date="2023-11" db="EMBL/GenBank/DDBJ databases">
        <authorList>
            <person name="Hedman E."/>
            <person name="Englund M."/>
            <person name="Stromberg M."/>
            <person name="Nyberg Akerstrom W."/>
            <person name="Nylinder S."/>
            <person name="Jareborg N."/>
            <person name="Kallberg Y."/>
            <person name="Kronander E."/>
        </authorList>
    </citation>
    <scope>NUCLEOTIDE SEQUENCE [LARGE SCALE GENOMIC DNA]</scope>
</reference>
<dbReference type="SUPFAM" id="SSF57903">
    <property type="entry name" value="FYVE/PHD zinc finger"/>
    <property type="match status" value="1"/>
</dbReference>
<organism evidence="8 9">
    <name type="scientific">Parnassius mnemosyne</name>
    <name type="common">clouded apollo</name>
    <dbReference type="NCBI Taxonomy" id="213953"/>
    <lineage>
        <taxon>Eukaryota</taxon>
        <taxon>Metazoa</taxon>
        <taxon>Ecdysozoa</taxon>
        <taxon>Arthropoda</taxon>
        <taxon>Hexapoda</taxon>
        <taxon>Insecta</taxon>
        <taxon>Pterygota</taxon>
        <taxon>Neoptera</taxon>
        <taxon>Endopterygota</taxon>
        <taxon>Lepidoptera</taxon>
        <taxon>Glossata</taxon>
        <taxon>Ditrysia</taxon>
        <taxon>Papilionoidea</taxon>
        <taxon>Papilionidae</taxon>
        <taxon>Parnassiinae</taxon>
        <taxon>Parnassini</taxon>
        <taxon>Parnassius</taxon>
        <taxon>Driopa</taxon>
    </lineage>
</organism>
<sequence length="510" mass="57686">MKQLTVVAVSTITYLKNAFPEDSYMIETFAGVKIRILKTKCRDDTAQFLSTALIQAFEAFDKKYLHQLALCFYEDKCEIENLVEYHIFEYSYKSDGVTMSIHSKGRNSSKQTFKCTFDDVKERTIHLIRACVVIMQSCQLELPPCYDISLRLYYNEDAPKDYQAPGFQSANIAEDHLSPTLPETIKLGWVETPFHKLVARSYMKDNLRSSHEAIASQNPPVMTQNEMAELTGSSRRQITDSSEVVLRCPCNTYNNAEMYDSDMLTCFYCKTKQHAVCFGVPKERIASIERHCCTNCSDSDPTREPTDDRLGSLRLKHRESLCLYRLTLSWCSTRTCVSAPQLSVLGVSNSHARKLIEMLRSHGVLDALEDADPELPQKINKERLKAVGKFFLNTGAENNENRLLAATFASQESRPDPVENVSSCMEKINLENATNVGRVAEPIQSPPAVEDAASQQYNKDAFFNTSGNEEMPLDAPKQVVSVKGKRKLEEKEKPTRTAGVRTKRARNILK</sequence>
<evidence type="ECO:0000256" key="5">
    <source>
        <dbReference type="ARBA" id="ARBA00023254"/>
    </source>
</evidence>
<keyword evidence="4" id="KW-0539">Nucleus</keyword>
<dbReference type="GO" id="GO:0051321">
    <property type="term" value="P:meiotic cell cycle"/>
    <property type="evidence" value="ECO:0007669"/>
    <property type="project" value="UniProtKB-KW"/>
</dbReference>
<name>A0AAV1KAV1_9NEOP</name>
<evidence type="ECO:0000259" key="7">
    <source>
        <dbReference type="PROSITE" id="PS50815"/>
    </source>
</evidence>
<protein>
    <recommendedName>
        <fullName evidence="7">HORMA domain-containing protein</fullName>
    </recommendedName>
</protein>
<keyword evidence="9" id="KW-1185">Reference proteome</keyword>
<evidence type="ECO:0000313" key="9">
    <source>
        <dbReference type="Proteomes" id="UP001314205"/>
    </source>
</evidence>
<dbReference type="PANTHER" id="PTHR48225:SF7">
    <property type="entry name" value="MEIOSIS-SPECIFIC PROTEIN HOP1"/>
    <property type="match status" value="1"/>
</dbReference>
<gene>
    <name evidence="8" type="ORF">PARMNEM_LOCUS884</name>
</gene>
<proteinExistence type="predicted"/>
<dbReference type="EMBL" id="CAVLGL010000001">
    <property type="protein sequence ID" value="CAK1578851.1"/>
    <property type="molecule type" value="Genomic_DNA"/>
</dbReference>
<dbReference type="InterPro" id="IPR051294">
    <property type="entry name" value="HORMA_MeioticProgression"/>
</dbReference>
<dbReference type="InterPro" id="IPR036570">
    <property type="entry name" value="HORMA_dom_sf"/>
</dbReference>
<dbReference type="PROSITE" id="PS50815">
    <property type="entry name" value="HORMA"/>
    <property type="match status" value="1"/>
</dbReference>
<dbReference type="SUPFAM" id="SSF56019">
    <property type="entry name" value="The spindle assembly checkpoint protein mad2"/>
    <property type="match status" value="1"/>
</dbReference>
<dbReference type="InterPro" id="IPR003511">
    <property type="entry name" value="HORMA_dom"/>
</dbReference>
<accession>A0AAV1KAV1</accession>
<keyword evidence="5" id="KW-0469">Meiosis</keyword>
<dbReference type="InterPro" id="IPR013083">
    <property type="entry name" value="Znf_RING/FYVE/PHD"/>
</dbReference>
<dbReference type="Gene3D" id="3.30.900.10">
    <property type="entry name" value="HORMA domain"/>
    <property type="match status" value="1"/>
</dbReference>
<feature type="domain" description="HORMA" evidence="7">
    <location>
        <begin position="1"/>
        <end position="201"/>
    </location>
</feature>
<feature type="region of interest" description="Disordered" evidence="6">
    <location>
        <begin position="463"/>
        <end position="510"/>
    </location>
</feature>
<evidence type="ECO:0000256" key="4">
    <source>
        <dbReference type="ARBA" id="ARBA00023242"/>
    </source>
</evidence>
<keyword evidence="3" id="KW-0158">Chromosome</keyword>
<comment type="subcellular location">
    <subcellularLocation>
        <location evidence="2">Chromosome</location>
    </subcellularLocation>
    <subcellularLocation>
        <location evidence="1">Nucleus</location>
    </subcellularLocation>
</comment>
<dbReference type="AlphaFoldDB" id="A0AAV1KAV1"/>
<dbReference type="GO" id="GO:0005634">
    <property type="term" value="C:nucleus"/>
    <property type="evidence" value="ECO:0007669"/>
    <property type="project" value="UniProtKB-SubCell"/>
</dbReference>
<evidence type="ECO:0000256" key="1">
    <source>
        <dbReference type="ARBA" id="ARBA00004123"/>
    </source>
</evidence>
<comment type="caution">
    <text evidence="8">The sequence shown here is derived from an EMBL/GenBank/DDBJ whole genome shotgun (WGS) entry which is preliminary data.</text>
</comment>
<dbReference type="Pfam" id="PF02301">
    <property type="entry name" value="HORMA"/>
    <property type="match status" value="1"/>
</dbReference>
<evidence type="ECO:0000256" key="3">
    <source>
        <dbReference type="ARBA" id="ARBA00022454"/>
    </source>
</evidence>
<evidence type="ECO:0000256" key="2">
    <source>
        <dbReference type="ARBA" id="ARBA00004286"/>
    </source>
</evidence>
<dbReference type="Gene3D" id="3.30.40.10">
    <property type="entry name" value="Zinc/RING finger domain, C3HC4 (zinc finger)"/>
    <property type="match status" value="1"/>
</dbReference>
<dbReference type="PANTHER" id="PTHR48225">
    <property type="entry name" value="HORMA DOMAIN-CONTAINING PROTEIN 1"/>
    <property type="match status" value="1"/>
</dbReference>
<evidence type="ECO:0000313" key="8">
    <source>
        <dbReference type="EMBL" id="CAK1578851.1"/>
    </source>
</evidence>
<feature type="compositionally biased region" description="Basic residues" evidence="6">
    <location>
        <begin position="501"/>
        <end position="510"/>
    </location>
</feature>
<dbReference type="GO" id="GO:0005694">
    <property type="term" value="C:chromosome"/>
    <property type="evidence" value="ECO:0007669"/>
    <property type="project" value="UniProtKB-SubCell"/>
</dbReference>
<evidence type="ECO:0000256" key="6">
    <source>
        <dbReference type="SAM" id="MobiDB-lite"/>
    </source>
</evidence>